<evidence type="ECO:0000256" key="6">
    <source>
        <dbReference type="RuleBase" id="RU363137"/>
    </source>
</evidence>
<name>A0A1Q2YF72_9ASCO</name>
<dbReference type="GO" id="GO:0030132">
    <property type="term" value="C:clathrin coat of coated pit"/>
    <property type="evidence" value="ECO:0007669"/>
    <property type="project" value="InterPro"/>
</dbReference>
<feature type="coiled-coil region" evidence="7">
    <location>
        <begin position="129"/>
        <end position="171"/>
    </location>
</feature>
<evidence type="ECO:0000256" key="7">
    <source>
        <dbReference type="SAM" id="Coils"/>
    </source>
</evidence>
<feature type="compositionally biased region" description="Low complexity" evidence="8">
    <location>
        <begin position="388"/>
        <end position="409"/>
    </location>
</feature>
<evidence type="ECO:0000256" key="1">
    <source>
        <dbReference type="ARBA" id="ARBA00004180"/>
    </source>
</evidence>
<comment type="caution">
    <text evidence="9">The sequence shown here is derived from an EMBL/GenBank/DDBJ whole genome shotgun (WGS) entry which is preliminary data.</text>
</comment>
<evidence type="ECO:0000256" key="8">
    <source>
        <dbReference type="SAM" id="MobiDB-lite"/>
    </source>
</evidence>
<dbReference type="Pfam" id="PF01086">
    <property type="entry name" value="Clathrin_lg_ch"/>
    <property type="match status" value="1"/>
</dbReference>
<feature type="compositionally biased region" description="Basic and acidic residues" evidence="8">
    <location>
        <begin position="411"/>
        <end position="421"/>
    </location>
</feature>
<keyword evidence="4 6" id="KW-0168">Coated pit</keyword>
<dbReference type="OrthoDB" id="5512at2759"/>
<keyword evidence="3 6" id="KW-0472">Membrane</keyword>
<evidence type="ECO:0000256" key="3">
    <source>
        <dbReference type="ARBA" id="ARBA00023136"/>
    </source>
</evidence>
<proteinExistence type="inferred from homology"/>
<dbReference type="GO" id="GO:0016192">
    <property type="term" value="P:vesicle-mediated transport"/>
    <property type="evidence" value="ECO:0007669"/>
    <property type="project" value="InterPro"/>
</dbReference>
<feature type="region of interest" description="Disordered" evidence="8">
    <location>
        <begin position="317"/>
        <end position="421"/>
    </location>
</feature>
<sequence length="421" mass="44690">MADKFPEIDDTAAGADVAPGSDFLSREKEVLGDEFSTANDNEVLKENAGAGVDDDEEEFEDFKSQFPEVGGPAEAAEEAHAALGGDGAEDADEEAEHAVVNKFTNLNLDESEHVQEWKKTRELEVAKRDEIAERKLKEVKAEAEKAIDDFYENYNNKKDDAIAETKKAEAAFLEKRDSFLENGTLWDRAVELLKLDRNSDAIDSENLRDKTKFRDLLLALKGKENVPGAAGHQHHERLQPGFLAQQPAAALQAADLAERPAAVHQGLDHLVAKDPGSELLCPEGQARRRGIREVCVFPLVGQVTVCGLLEVEDRQLDAGQESQPAADAAADGSTGSSANGPTVSPADAAADAAADTTPHVSADAAGKDSAAADRLAAAESQPTPPTTTTPTTTTTTTTLTTTAAATAATGWKDKPAHGTDT</sequence>
<evidence type="ECO:0000256" key="2">
    <source>
        <dbReference type="ARBA" id="ARBA00005263"/>
    </source>
</evidence>
<comment type="function">
    <text evidence="6">Clathrin is the major protein of the polyhedral coat of coated pits and vesicles.</text>
</comment>
<dbReference type="InterPro" id="IPR000996">
    <property type="entry name" value="Clathrin_L-chain"/>
</dbReference>
<dbReference type="GO" id="GO:0005198">
    <property type="term" value="F:structural molecule activity"/>
    <property type="evidence" value="ECO:0007669"/>
    <property type="project" value="InterPro"/>
</dbReference>
<dbReference type="EMBL" id="BDGI01000060">
    <property type="protein sequence ID" value="GAV28168.1"/>
    <property type="molecule type" value="Genomic_DNA"/>
</dbReference>
<dbReference type="GO" id="GO:0030130">
    <property type="term" value="C:clathrin coat of trans-Golgi network vesicle"/>
    <property type="evidence" value="ECO:0007669"/>
    <property type="project" value="InterPro"/>
</dbReference>
<organism evidence="9 10">
    <name type="scientific">Pichia membranifaciens</name>
    <dbReference type="NCBI Taxonomy" id="4926"/>
    <lineage>
        <taxon>Eukaryota</taxon>
        <taxon>Fungi</taxon>
        <taxon>Dikarya</taxon>
        <taxon>Ascomycota</taxon>
        <taxon>Saccharomycotina</taxon>
        <taxon>Pichiomycetes</taxon>
        <taxon>Pichiales</taxon>
        <taxon>Pichiaceae</taxon>
        <taxon>Pichia</taxon>
    </lineage>
</organism>
<accession>A0A1Q2YF72</accession>
<evidence type="ECO:0000256" key="5">
    <source>
        <dbReference type="ARBA" id="ARBA00023329"/>
    </source>
</evidence>
<keyword evidence="10" id="KW-1185">Reference proteome</keyword>
<evidence type="ECO:0000313" key="9">
    <source>
        <dbReference type="EMBL" id="GAV28168.1"/>
    </source>
</evidence>
<keyword evidence="7" id="KW-0175">Coiled coil</keyword>
<comment type="subcellular location">
    <subcellularLocation>
        <location evidence="1 6">Cytoplasmic vesicle membrane</location>
        <topology evidence="1 6">Peripheral membrane protein</topology>
        <orientation evidence="1 6">Cytoplasmic side</orientation>
    </subcellularLocation>
    <subcellularLocation>
        <location evidence="6">Membrane</location>
        <location evidence="6">Coated pit</location>
        <topology evidence="6">Peripheral membrane protein</topology>
        <orientation evidence="6">Cytoplasmic side</orientation>
    </subcellularLocation>
    <text evidence="6">Cytoplasmic face of coated pits and vesicles.</text>
</comment>
<protein>
    <recommendedName>
        <fullName evidence="6">Clathrin light chain</fullName>
    </recommendedName>
</protein>
<feature type="region of interest" description="Disordered" evidence="8">
    <location>
        <begin position="1"/>
        <end position="93"/>
    </location>
</feature>
<evidence type="ECO:0000313" key="10">
    <source>
        <dbReference type="Proteomes" id="UP000186136"/>
    </source>
</evidence>
<dbReference type="Proteomes" id="UP000186136">
    <property type="component" value="Unassembled WGS sequence"/>
</dbReference>
<comment type="similarity">
    <text evidence="2 6">Belongs to the clathrin light chain family.</text>
</comment>
<reference evidence="9 10" key="1">
    <citation type="submission" date="2016-08" db="EMBL/GenBank/DDBJ databases">
        <title>Whole genome shotgun sequence of Pichia membranifaciens KS47-1.</title>
        <authorList>
            <person name="Konishi M."/>
            <person name="Ishida M."/>
            <person name="Arakawa T."/>
            <person name="Kato Y."/>
            <person name="Horiuchi J."/>
        </authorList>
    </citation>
    <scope>NUCLEOTIDE SEQUENCE [LARGE SCALE GENOMIC DNA]</scope>
    <source>
        <strain evidence="9 10">KS47-1</strain>
    </source>
</reference>
<dbReference type="AlphaFoldDB" id="A0A1Q2YF72"/>
<keyword evidence="5 6" id="KW-0968">Cytoplasmic vesicle</keyword>
<evidence type="ECO:0000256" key="4">
    <source>
        <dbReference type="ARBA" id="ARBA00023176"/>
    </source>
</evidence>
<dbReference type="GO" id="GO:0006886">
    <property type="term" value="P:intracellular protein transport"/>
    <property type="evidence" value="ECO:0007669"/>
    <property type="project" value="InterPro"/>
</dbReference>
<feature type="compositionally biased region" description="Low complexity" evidence="8">
    <location>
        <begin position="318"/>
        <end position="381"/>
    </location>
</feature>
<gene>
    <name evidence="9" type="ORF">PMKS-001637</name>
</gene>